<dbReference type="GO" id="GO:0000271">
    <property type="term" value="P:polysaccharide biosynthetic process"/>
    <property type="evidence" value="ECO:0007669"/>
    <property type="project" value="TreeGrafter"/>
</dbReference>
<evidence type="ECO:0000256" key="5">
    <source>
        <dbReference type="RuleBase" id="RU004508"/>
    </source>
</evidence>
<dbReference type="Proteomes" id="UP000198875">
    <property type="component" value="Unassembled WGS sequence"/>
</dbReference>
<name>A0A0U0W2D2_MYCBE</name>
<proteinExistence type="inferred from homology"/>
<keyword evidence="1 4" id="KW-0663">Pyridoxal phosphate</keyword>
<evidence type="ECO:0000256" key="1">
    <source>
        <dbReference type="ARBA" id="ARBA00022898"/>
    </source>
</evidence>
<accession>A0A0U0W2D2</accession>
<evidence type="ECO:0000256" key="2">
    <source>
        <dbReference type="ARBA" id="ARBA00037999"/>
    </source>
</evidence>
<organism evidence="6 7">
    <name type="scientific">Mycobacterium bohemicum DSM 44277</name>
    <dbReference type="NCBI Taxonomy" id="1236609"/>
    <lineage>
        <taxon>Bacteria</taxon>
        <taxon>Bacillati</taxon>
        <taxon>Actinomycetota</taxon>
        <taxon>Actinomycetes</taxon>
        <taxon>Mycobacteriales</taxon>
        <taxon>Mycobacteriaceae</taxon>
        <taxon>Mycobacterium</taxon>
    </lineage>
</organism>
<protein>
    <submittedName>
        <fullName evidence="6">Perosamine synthetase</fullName>
    </submittedName>
</protein>
<feature type="modified residue" description="N6-(pyridoxal phosphate)lysine" evidence="4">
    <location>
        <position position="185"/>
    </location>
</feature>
<dbReference type="Pfam" id="PF01041">
    <property type="entry name" value="DegT_DnrJ_EryC1"/>
    <property type="match status" value="1"/>
</dbReference>
<comment type="similarity">
    <text evidence="2 5">Belongs to the DegT/DnrJ/EryC1 family.</text>
</comment>
<evidence type="ECO:0000313" key="6">
    <source>
        <dbReference type="EMBL" id="CPR05777.1"/>
    </source>
</evidence>
<dbReference type="InterPro" id="IPR000653">
    <property type="entry name" value="DegT/StrS_aminotransferase"/>
</dbReference>
<evidence type="ECO:0000313" key="7">
    <source>
        <dbReference type="Proteomes" id="UP000198875"/>
    </source>
</evidence>
<dbReference type="PIRSF" id="PIRSF000390">
    <property type="entry name" value="PLP_StrS"/>
    <property type="match status" value="1"/>
</dbReference>
<dbReference type="GO" id="GO:0008483">
    <property type="term" value="F:transaminase activity"/>
    <property type="evidence" value="ECO:0007669"/>
    <property type="project" value="TreeGrafter"/>
</dbReference>
<evidence type="ECO:0000256" key="4">
    <source>
        <dbReference type="PIRSR" id="PIRSR000390-2"/>
    </source>
</evidence>
<dbReference type="PANTHER" id="PTHR30244:SF9">
    <property type="entry name" value="PROTEIN RV3402C"/>
    <property type="match status" value="1"/>
</dbReference>
<dbReference type="GO" id="GO:0030170">
    <property type="term" value="F:pyridoxal phosphate binding"/>
    <property type="evidence" value="ECO:0007669"/>
    <property type="project" value="TreeGrafter"/>
</dbReference>
<dbReference type="InterPro" id="IPR015424">
    <property type="entry name" value="PyrdxlP-dep_Trfase"/>
</dbReference>
<sequence>MKPLYVARPLLPCLQDLTELLGEIWSSRMVTNEGPLHNRLEAELAQCLNVPVAKLVCNGTVALQCALLSLNLSPGAEVITTPLTFPATAHAIAACGYKPVFADICEETLTLDPRAVERAITSKTEAVIGVHVYGTFCDVEGLDRVCMQHGLKLLFDAAHAFAAVRGGTPAGAMGDLSTFSLHATKLFNTFEGGLITSTDEGMAQRLRLVRNFGIVNEERVTTVGINGKMNEVNAAIGLLNLKIFEEERDIRRALRAEYDRIIDRLPGLRSQIKQPGVKQSEQFYMVVVDPRVYGATRDEIYDKLKEREIFSRRYFWPICTDFDCYKNAPIHTVHAAPIANKVKDRVLCLPFHSGVEPEHIEIISDVLSGFHCKSRKLTLQRVAHRE</sequence>
<dbReference type="AlphaFoldDB" id="A0A0U0W2D2"/>
<feature type="active site" description="Proton acceptor" evidence="3">
    <location>
        <position position="185"/>
    </location>
</feature>
<dbReference type="Gene3D" id="3.40.640.10">
    <property type="entry name" value="Type I PLP-dependent aspartate aminotransferase-like (Major domain)"/>
    <property type="match status" value="1"/>
</dbReference>
<dbReference type="PANTHER" id="PTHR30244">
    <property type="entry name" value="TRANSAMINASE"/>
    <property type="match status" value="1"/>
</dbReference>
<dbReference type="EMBL" id="CSTD01000001">
    <property type="protein sequence ID" value="CPR05777.1"/>
    <property type="molecule type" value="Genomic_DNA"/>
</dbReference>
<dbReference type="SUPFAM" id="SSF53383">
    <property type="entry name" value="PLP-dependent transferases"/>
    <property type="match status" value="1"/>
</dbReference>
<dbReference type="CDD" id="cd00616">
    <property type="entry name" value="AHBA_syn"/>
    <property type="match status" value="1"/>
</dbReference>
<reference evidence="6 7" key="1">
    <citation type="submission" date="2015-03" db="EMBL/GenBank/DDBJ databases">
        <authorList>
            <person name="Murphy D."/>
        </authorList>
    </citation>
    <scope>NUCLEOTIDE SEQUENCE [LARGE SCALE GENOMIC DNA]</scope>
    <source>
        <strain evidence="6 7">DSM 44277</strain>
    </source>
</reference>
<gene>
    <name evidence="6" type="ORF">BN971_00645</name>
</gene>
<dbReference type="InterPro" id="IPR015421">
    <property type="entry name" value="PyrdxlP-dep_Trfase_major"/>
</dbReference>
<evidence type="ECO:0000256" key="3">
    <source>
        <dbReference type="PIRSR" id="PIRSR000390-1"/>
    </source>
</evidence>